<accession>A0A8S1IK66</accession>
<protein>
    <recommendedName>
        <fullName evidence="3">3-deoxy-8-phosphooctulonate synthase</fullName>
        <ecNumber evidence="3">2.5.1.55</ecNumber>
    </recommendedName>
</protein>
<keyword evidence="5" id="KW-0808">Transferase</keyword>
<dbReference type="GO" id="GO:0005737">
    <property type="term" value="C:cytoplasm"/>
    <property type="evidence" value="ECO:0007669"/>
    <property type="project" value="UniProtKB-SubCell"/>
</dbReference>
<evidence type="ECO:0000256" key="5">
    <source>
        <dbReference type="ARBA" id="ARBA00022679"/>
    </source>
</evidence>
<evidence type="ECO:0000256" key="2">
    <source>
        <dbReference type="ARBA" id="ARBA00010499"/>
    </source>
</evidence>
<comment type="similarity">
    <text evidence="2">Belongs to the KdsA family.</text>
</comment>
<dbReference type="EMBL" id="CAJHUC010000279">
    <property type="protein sequence ID" value="CAD7694849.1"/>
    <property type="molecule type" value="Genomic_DNA"/>
</dbReference>
<dbReference type="InterPro" id="IPR006218">
    <property type="entry name" value="DAHP1/KDSA"/>
</dbReference>
<evidence type="ECO:0000259" key="10">
    <source>
        <dbReference type="Pfam" id="PF19279"/>
    </source>
</evidence>
<evidence type="ECO:0000259" key="8">
    <source>
        <dbReference type="Pfam" id="PF00793"/>
    </source>
</evidence>
<dbReference type="InterPro" id="IPR013785">
    <property type="entry name" value="Aldolase_TIM"/>
</dbReference>
<dbReference type="Gene3D" id="1.25.40.10">
    <property type="entry name" value="Tetratricopeptide repeat domain"/>
    <property type="match status" value="1"/>
</dbReference>
<dbReference type="SUPFAM" id="SSF51569">
    <property type="entry name" value="Aldolase"/>
    <property type="match status" value="1"/>
</dbReference>
<dbReference type="NCBIfam" id="TIGR01362">
    <property type="entry name" value="KDO8P_synth"/>
    <property type="match status" value="1"/>
</dbReference>
<dbReference type="InterPro" id="IPR006269">
    <property type="entry name" value="KDO8P_synthase"/>
</dbReference>
<dbReference type="Gene3D" id="2.60.200.40">
    <property type="match status" value="1"/>
</dbReference>
<evidence type="ECO:0000313" key="12">
    <source>
        <dbReference type="Proteomes" id="UP000708148"/>
    </source>
</evidence>
<dbReference type="PROSITE" id="PS50005">
    <property type="entry name" value="TPR"/>
    <property type="match status" value="1"/>
</dbReference>
<gene>
    <name evidence="11" type="ORF">OSTQU699_LOCUS210</name>
</gene>
<evidence type="ECO:0000256" key="3">
    <source>
        <dbReference type="ARBA" id="ARBA00012693"/>
    </source>
</evidence>
<keyword evidence="7" id="KW-0802">TPR repeat</keyword>
<comment type="catalytic activity">
    <reaction evidence="6">
        <text>D-arabinose 5-phosphate + phosphoenolpyruvate + H2O = 3-deoxy-alpha-D-manno-2-octulosonate-8-phosphate + phosphate</text>
        <dbReference type="Rhea" id="RHEA:14053"/>
        <dbReference type="ChEBI" id="CHEBI:15377"/>
        <dbReference type="ChEBI" id="CHEBI:43474"/>
        <dbReference type="ChEBI" id="CHEBI:57693"/>
        <dbReference type="ChEBI" id="CHEBI:58702"/>
        <dbReference type="ChEBI" id="CHEBI:85985"/>
        <dbReference type="EC" id="2.5.1.55"/>
    </reaction>
</comment>
<dbReference type="Pfam" id="PF19279">
    <property type="entry name" value="YegS_C"/>
    <property type="match status" value="1"/>
</dbReference>
<dbReference type="Pfam" id="PF00793">
    <property type="entry name" value="DAHP_synth_1"/>
    <property type="match status" value="1"/>
</dbReference>
<comment type="subcellular location">
    <subcellularLocation>
        <location evidence="1">Cytoplasm</location>
    </subcellularLocation>
</comment>
<dbReference type="AlphaFoldDB" id="A0A8S1IK66"/>
<dbReference type="Gene3D" id="3.20.20.70">
    <property type="entry name" value="Aldolase class I"/>
    <property type="match status" value="1"/>
</dbReference>
<keyword evidence="4" id="KW-0963">Cytoplasm</keyword>
<feature type="domain" description="DAHP synthetase I/KDSA" evidence="8">
    <location>
        <begin position="212"/>
        <end position="428"/>
    </location>
</feature>
<dbReference type="InterPro" id="IPR045540">
    <property type="entry name" value="YegS/DAGK_C"/>
</dbReference>
<feature type="domain" description="YegS/DAGK C-terminal" evidence="10">
    <location>
        <begin position="48"/>
        <end position="207"/>
    </location>
</feature>
<dbReference type="Proteomes" id="UP000708148">
    <property type="component" value="Unassembled WGS sequence"/>
</dbReference>
<reference evidence="11" key="1">
    <citation type="submission" date="2020-12" db="EMBL/GenBank/DDBJ databases">
        <authorList>
            <person name="Iha C."/>
        </authorList>
    </citation>
    <scope>NUCLEOTIDE SEQUENCE</scope>
</reference>
<evidence type="ECO:0000259" key="9">
    <source>
        <dbReference type="Pfam" id="PF01841"/>
    </source>
</evidence>
<dbReference type="InterPro" id="IPR011990">
    <property type="entry name" value="TPR-like_helical_dom_sf"/>
</dbReference>
<sequence length="1153" mass="126938">MPAGTENLLAKYLDQQARPRALADLLTDGVEVRLDAGEANGRLFALMISVGFDADVVHRVHNSRRGNITHLAYAKPFIDALRIYKYPSLRTAWRGPDADTAGATAGRWLFGMNLPRYAQGLPIAPEASGIDGLIDLCVFKRGYASSAVWYLWHLLRRRHHQLPSVSITRCREFTVEADDQVPYQLDGDPGGFLPVTVRSAPQRLTCIVRPEQAVDTLPINLVFKASFDKANRTSLDAYRGPGIDEGLRILQQVGSQTGLPTTTDFHESTQAASVGQVCDLLQVPAFLARQTDLLTAAAATGKAVNVKKGQFMAPWDMQHVVTKLAGSGCDNILLTERGTFFGYGRLVNDMRALVQMRELGVPVVFDATHSVQEPGGLGGATGGNREMVEPLAKAAAAMGVEALFLETHPDPDQSPSDGANMVPLSEIPQLLRRIVAIRCRKRVESRYSAGNGGMGTAKEAAAMLESDFVKLDKLADNVPLELSPPTVLLDPRFSTDGKDVLVTVSQPEATPGAPWNTLEIVSGNANFRNLGVRPNDIIKLYLFPDSETRDRQNATGEVDAQMVTHEATDLIVAQVLSDTRLQVLEGVRPPRNLTVRISEDDYAEVTGMGIQGLDALRDQGKVDAFGVNLPADEIPLSVLPNLVPTMAWPPRIEIWRNQDVQMQAISRALGAYAKNGEPAIGWEPTPDAQEIARLTESFNRWLRSRQTTEVVEPPQLLQTLPERLRTKQPTSDYLSPAALNRDTFADHEGRLIQQASWARDIAAWTAGDAFDPLPRAERLFDWVVRNVTLSDSPRLRNHRPWQTLAYGRGGAAKRAWVFSMLCRQQRIPSCVITLPIGAEGEAWLWCGIVDHNQLYLFDPQLGLPLPAANGKVATLAQVKEDPSVLDVLSQPELPYPVDADSLDNAQVAVVAEPLSLSSRAAQLQEQQSGSTAIVLHVEADAAAELLKQVPGIEEVVLWPHPFENLRRELLLAEAENTAGDTARNAAALDVRPFAWVPQLWKARMLHFRGTLETEREAKKKGVLHDPVNDHRAAAQLYLSPRVRPSGKTLNQVVQNDERLRIYHRTKADATLWLGQLKNEEGEYAQALQWFERVDLDAPENAHLADAVRYGSARALEGLGRLDEAAELYRSDDSPQRLGNLIRADRLLNASNQQ</sequence>
<evidence type="ECO:0000256" key="1">
    <source>
        <dbReference type="ARBA" id="ARBA00004496"/>
    </source>
</evidence>
<feature type="domain" description="Transglutaminase-like" evidence="9">
    <location>
        <begin position="767"/>
        <end position="835"/>
    </location>
</feature>
<keyword evidence="12" id="KW-1185">Reference proteome</keyword>
<dbReference type="InterPro" id="IPR016064">
    <property type="entry name" value="NAD/diacylglycerol_kinase_sf"/>
</dbReference>
<dbReference type="NCBIfam" id="NF003543">
    <property type="entry name" value="PRK05198.1"/>
    <property type="match status" value="1"/>
</dbReference>
<dbReference type="InterPro" id="IPR019734">
    <property type="entry name" value="TPR_rpt"/>
</dbReference>
<dbReference type="SUPFAM" id="SSF48452">
    <property type="entry name" value="TPR-like"/>
    <property type="match status" value="1"/>
</dbReference>
<organism evidence="11 12">
    <name type="scientific">Ostreobium quekettii</name>
    <dbReference type="NCBI Taxonomy" id="121088"/>
    <lineage>
        <taxon>Eukaryota</taxon>
        <taxon>Viridiplantae</taxon>
        <taxon>Chlorophyta</taxon>
        <taxon>core chlorophytes</taxon>
        <taxon>Ulvophyceae</taxon>
        <taxon>TCBD clade</taxon>
        <taxon>Bryopsidales</taxon>
        <taxon>Ostreobineae</taxon>
        <taxon>Ostreobiaceae</taxon>
        <taxon>Ostreobium</taxon>
    </lineage>
</organism>
<dbReference type="PANTHER" id="PTHR21057">
    <property type="entry name" value="PHOSPHO-2-DEHYDRO-3-DEOXYHEPTONATE ALDOLASE"/>
    <property type="match status" value="1"/>
</dbReference>
<evidence type="ECO:0000256" key="4">
    <source>
        <dbReference type="ARBA" id="ARBA00022490"/>
    </source>
</evidence>
<comment type="caution">
    <text evidence="11">The sequence shown here is derived from an EMBL/GenBank/DDBJ whole genome shotgun (WGS) entry which is preliminary data.</text>
</comment>
<dbReference type="OrthoDB" id="2013945at2759"/>
<dbReference type="GO" id="GO:0008676">
    <property type="term" value="F:3-deoxy-8-phosphooctulonate synthase activity"/>
    <property type="evidence" value="ECO:0007669"/>
    <property type="project" value="UniProtKB-EC"/>
</dbReference>
<name>A0A8S1IK66_9CHLO</name>
<feature type="repeat" description="TPR" evidence="7">
    <location>
        <begin position="1067"/>
        <end position="1100"/>
    </location>
</feature>
<evidence type="ECO:0000256" key="7">
    <source>
        <dbReference type="PROSITE-ProRule" id="PRU00339"/>
    </source>
</evidence>
<proteinExistence type="inferred from homology"/>
<evidence type="ECO:0000313" key="11">
    <source>
        <dbReference type="EMBL" id="CAD7694849.1"/>
    </source>
</evidence>
<dbReference type="InterPro" id="IPR002931">
    <property type="entry name" value="Transglutaminase-like"/>
</dbReference>
<dbReference type="SUPFAM" id="SSF111331">
    <property type="entry name" value="NAD kinase/diacylglycerol kinase-like"/>
    <property type="match status" value="1"/>
</dbReference>
<dbReference type="EC" id="2.5.1.55" evidence="3"/>
<evidence type="ECO:0000256" key="6">
    <source>
        <dbReference type="ARBA" id="ARBA00049112"/>
    </source>
</evidence>
<dbReference type="Pfam" id="PF01841">
    <property type="entry name" value="Transglut_core"/>
    <property type="match status" value="1"/>
</dbReference>